<dbReference type="Gene3D" id="1.10.10.10">
    <property type="entry name" value="Winged helix-like DNA-binding domain superfamily/Winged helix DNA-binding domain"/>
    <property type="match status" value="1"/>
</dbReference>
<dbReference type="InterPro" id="IPR006166">
    <property type="entry name" value="ERCC4_domain"/>
</dbReference>
<dbReference type="CDD" id="cd21036">
    <property type="entry name" value="WH_MUS81"/>
    <property type="match status" value="1"/>
</dbReference>
<comment type="function">
    <text evidence="13">Interacts with EME1 to form a DNA structure-specific endonuclease with substrate preference for branched DNA structures with a 5'-end at the branch nick. Typical substrates include 3'-flap structures, D-loops, replication forks and nicked Holliday junctions. May be required in mitosis for the processing of stalled or collapsed replication fork intermediates. May be required in meiosis for the repair of meiosis-specific double strand breaks subsequent to single-end invasion (SEI).</text>
</comment>
<organism evidence="16">
    <name type="scientific">Simocephalus serrulatus</name>
    <dbReference type="NCBI Taxonomy" id="117539"/>
    <lineage>
        <taxon>Eukaryota</taxon>
        <taxon>Metazoa</taxon>
        <taxon>Ecdysozoa</taxon>
        <taxon>Arthropoda</taxon>
        <taxon>Crustacea</taxon>
        <taxon>Branchiopoda</taxon>
        <taxon>Diplostraca</taxon>
        <taxon>Cladocera</taxon>
        <taxon>Anomopoda</taxon>
        <taxon>Daphniidae</taxon>
        <taxon>Simocephalus</taxon>
    </lineage>
</organism>
<dbReference type="InterPro" id="IPR047417">
    <property type="entry name" value="WHD_MUS81"/>
</dbReference>
<dbReference type="SUPFAM" id="SSF47802">
    <property type="entry name" value="DNA polymerase beta, N-terminal domain-like"/>
    <property type="match status" value="1"/>
</dbReference>
<keyword evidence="7 13" id="KW-0227">DNA damage</keyword>
<dbReference type="GO" id="GO:0048257">
    <property type="term" value="F:3'-flap endonuclease activity"/>
    <property type="evidence" value="ECO:0007669"/>
    <property type="project" value="TreeGrafter"/>
</dbReference>
<dbReference type="Gene3D" id="1.10.150.110">
    <property type="entry name" value="DNA polymerase beta, N-terminal domain-like"/>
    <property type="match status" value="1"/>
</dbReference>
<dbReference type="Gene3D" id="1.10.150.670">
    <property type="entry name" value="Crossover junction endonuclease EME1, DNA-binding domain"/>
    <property type="match status" value="1"/>
</dbReference>
<evidence type="ECO:0000256" key="3">
    <source>
        <dbReference type="ARBA" id="ARBA00010015"/>
    </source>
</evidence>
<comment type="cofactor">
    <cofactor evidence="1 13">
        <name>Mg(2+)</name>
        <dbReference type="ChEBI" id="CHEBI:18420"/>
    </cofactor>
</comment>
<feature type="domain" description="ERCC4" evidence="15">
    <location>
        <begin position="378"/>
        <end position="485"/>
    </location>
</feature>
<comment type="subcellular location">
    <subcellularLocation>
        <location evidence="2 13">Nucleus</location>
    </subcellularLocation>
</comment>
<dbReference type="FunFam" id="3.40.50.10130:FF:000003">
    <property type="entry name" value="Crossover junction endonuclease MUS81"/>
    <property type="match status" value="1"/>
</dbReference>
<evidence type="ECO:0000256" key="4">
    <source>
        <dbReference type="ARBA" id="ARBA00022722"/>
    </source>
</evidence>
<dbReference type="GO" id="GO:0048476">
    <property type="term" value="C:Holliday junction resolvase complex"/>
    <property type="evidence" value="ECO:0007669"/>
    <property type="project" value="UniProtKB-UniRule"/>
</dbReference>
<evidence type="ECO:0000256" key="10">
    <source>
        <dbReference type="ARBA" id="ARBA00023172"/>
    </source>
</evidence>
<evidence type="ECO:0000259" key="15">
    <source>
        <dbReference type="SMART" id="SM00891"/>
    </source>
</evidence>
<evidence type="ECO:0000256" key="2">
    <source>
        <dbReference type="ARBA" id="ARBA00004123"/>
    </source>
</evidence>
<evidence type="ECO:0000256" key="5">
    <source>
        <dbReference type="ARBA" id="ARBA00022723"/>
    </source>
</evidence>
<dbReference type="PANTHER" id="PTHR13451:SF0">
    <property type="entry name" value="CROSSOVER JUNCTION ENDONUCLEASE MUS81"/>
    <property type="match status" value="1"/>
</dbReference>
<keyword evidence="4 13" id="KW-0540">Nuclease</keyword>
<dbReference type="GO" id="GO:0000712">
    <property type="term" value="P:resolution of meiotic recombination intermediates"/>
    <property type="evidence" value="ECO:0007669"/>
    <property type="project" value="TreeGrafter"/>
</dbReference>
<dbReference type="InterPro" id="IPR036388">
    <property type="entry name" value="WH-like_DNA-bd_sf"/>
</dbReference>
<evidence type="ECO:0000256" key="7">
    <source>
        <dbReference type="ARBA" id="ARBA00022763"/>
    </source>
</evidence>
<evidence type="ECO:0000256" key="9">
    <source>
        <dbReference type="ARBA" id="ARBA00022842"/>
    </source>
</evidence>
<dbReference type="InterPro" id="IPR027421">
    <property type="entry name" value="DNA_pol_lamdba_lyase_dom_sf"/>
</dbReference>
<sequence length="654" mass="72910">MATSVREKKRTRVTRKPKSCPNPLFEKWLKELKDDAVKNDSRLQYVYGKALKSLQKYPLVLESAKECKVLQHFGDGLCKILEKKLAQHVANGGSLGNDHNSESSDEDNQPPKKVPKDSNDSTRRKSKEYIPARRSGAYGLMMALLKHSGTEGHLKKKELQELAQPYADVSFAQTDVLNAQYYNAWSSMTTLVNKGLVEKQGNPARYQLTESGRSLAKRLDQAESELHSSSISMPVESNISLRPPLSINPTVTNRPTKAPAKRVAKIAAVRSELPDLLPTTSRTPTKLQTPTKFTDLSQPAEIISIDDDEFDLYPQKPLSLGSTERNVPVKPTQAVMPKVVIPDEVIPEIDERIVVDEQETYIHVRDKVTLKAGEYEIVLCVDCAEVSGSSGSGKNQKETAAKSFQNCGVPYDVRKLSVGDYVWICKPKTGSGVGTDRELVLPYVIERKRMDDVVSSIKDGRFKEQKFRLKHSGLTRPIYLIEEHGNRQNLGLPEASILQAIANTLIIEKFQVQWTQKSEESVSFLVAMTKQLVELYRGKTVTSRSCQDKVGDDWQTRLVTFKELYVNSTKSKPLSVTQMFAKQLMQLHGLSGDRAEAIVKHYPTPSSLIDALKAAGPSASSLLASIEYGKSKKKIGFVISGHLAKLYTEDRFDS</sequence>
<keyword evidence="9 13" id="KW-0460">Magnesium</keyword>
<dbReference type="GO" id="GO:0031297">
    <property type="term" value="P:replication fork processing"/>
    <property type="evidence" value="ECO:0007669"/>
    <property type="project" value="UniProtKB-ARBA"/>
</dbReference>
<evidence type="ECO:0000256" key="13">
    <source>
        <dbReference type="RuleBase" id="RU369042"/>
    </source>
</evidence>
<dbReference type="InterPro" id="IPR010996">
    <property type="entry name" value="HHH_MUS81"/>
</dbReference>
<keyword evidence="5 13" id="KW-0479">Metal-binding</keyword>
<dbReference type="Pfam" id="PF02732">
    <property type="entry name" value="ERCC4"/>
    <property type="match status" value="1"/>
</dbReference>
<name>A0A4Y7NN87_9CRUS</name>
<feature type="compositionally biased region" description="Basic and acidic residues" evidence="14">
    <location>
        <begin position="114"/>
        <end position="130"/>
    </location>
</feature>
<dbReference type="InterPro" id="IPR042530">
    <property type="entry name" value="EME1/EME2_C"/>
</dbReference>
<dbReference type="InterPro" id="IPR047416">
    <property type="entry name" value="XPF_nuclease_Mus81"/>
</dbReference>
<dbReference type="CDD" id="cd20074">
    <property type="entry name" value="XPF_nuclease_Mus81"/>
    <property type="match status" value="1"/>
</dbReference>
<dbReference type="GO" id="GO:0031573">
    <property type="term" value="P:mitotic intra-S DNA damage checkpoint signaling"/>
    <property type="evidence" value="ECO:0007669"/>
    <property type="project" value="TreeGrafter"/>
</dbReference>
<keyword evidence="11 13" id="KW-0234">DNA repair</keyword>
<dbReference type="Gene3D" id="3.40.50.10130">
    <property type="match status" value="1"/>
</dbReference>
<dbReference type="GO" id="GO:0008821">
    <property type="term" value="F:crossover junction DNA endonuclease activity"/>
    <property type="evidence" value="ECO:0007669"/>
    <property type="project" value="UniProtKB-UniRule"/>
</dbReference>
<feature type="region of interest" description="Disordered" evidence="14">
    <location>
        <begin position="91"/>
        <end position="130"/>
    </location>
</feature>
<dbReference type="InterPro" id="IPR011335">
    <property type="entry name" value="Restrct_endonuc-II-like"/>
</dbReference>
<keyword evidence="6 13" id="KW-0255">Endonuclease</keyword>
<evidence type="ECO:0000313" key="16">
    <source>
        <dbReference type="EMBL" id="SVE94243.1"/>
    </source>
</evidence>
<dbReference type="Pfam" id="PF21136">
    <property type="entry name" value="WHD_MUS81"/>
    <property type="match status" value="1"/>
</dbReference>
<dbReference type="FunFam" id="1.10.150.110:FF:000001">
    <property type="entry name" value="Putative Crossover junction endonuclease MUS81"/>
    <property type="match status" value="1"/>
</dbReference>
<keyword evidence="10 13" id="KW-0233">DNA recombination</keyword>
<dbReference type="EMBL" id="LR024624">
    <property type="protein sequence ID" value="SVE94243.1"/>
    <property type="molecule type" value="mRNA"/>
</dbReference>
<proteinExistence type="evidence at transcript level"/>
<dbReference type="PANTHER" id="PTHR13451">
    <property type="entry name" value="CLASS II CROSSOVER JUNCTION ENDONUCLEASE MUS81"/>
    <property type="match status" value="1"/>
</dbReference>
<reference evidence="16" key="1">
    <citation type="submission" date="2018-08" db="EMBL/GenBank/DDBJ databases">
        <authorList>
            <person name="Cornetti L."/>
        </authorList>
    </citation>
    <scope>NUCLEOTIDE SEQUENCE</scope>
    <source>
        <strain evidence="16">OM-SAIQ-clone2</strain>
    </source>
</reference>
<evidence type="ECO:0000256" key="14">
    <source>
        <dbReference type="SAM" id="MobiDB-lite"/>
    </source>
</evidence>
<comment type="subunit">
    <text evidence="13">Interacts with EME1.</text>
</comment>
<keyword evidence="12 13" id="KW-0539">Nucleus</keyword>
<dbReference type="GO" id="GO:0005634">
    <property type="term" value="C:nucleus"/>
    <property type="evidence" value="ECO:0007669"/>
    <property type="project" value="UniProtKB-SubCell"/>
</dbReference>
<dbReference type="Pfam" id="PF21292">
    <property type="entry name" value="EME1-MUS81_C"/>
    <property type="match status" value="1"/>
</dbReference>
<dbReference type="EC" id="3.1.22.-" evidence="13"/>
<gene>
    <name evidence="16" type="primary">EOG090X06E6</name>
</gene>
<keyword evidence="8 13" id="KW-0378">Hydrolase</keyword>
<evidence type="ECO:0000256" key="1">
    <source>
        <dbReference type="ARBA" id="ARBA00001946"/>
    </source>
</evidence>
<evidence type="ECO:0000256" key="12">
    <source>
        <dbReference type="ARBA" id="ARBA00023242"/>
    </source>
</evidence>
<dbReference type="AlphaFoldDB" id="A0A4Y7NN87"/>
<dbReference type="GO" id="GO:0046872">
    <property type="term" value="F:metal ion binding"/>
    <property type="evidence" value="ECO:0007669"/>
    <property type="project" value="UniProtKB-UniRule"/>
</dbReference>
<accession>A0A4Y7NN87</accession>
<evidence type="ECO:0000256" key="11">
    <source>
        <dbReference type="ARBA" id="ARBA00023204"/>
    </source>
</evidence>
<dbReference type="GO" id="GO:0000727">
    <property type="term" value="P:double-strand break repair via break-induced replication"/>
    <property type="evidence" value="ECO:0007669"/>
    <property type="project" value="UniProtKB-UniRule"/>
</dbReference>
<dbReference type="GO" id="GO:0006308">
    <property type="term" value="P:DNA catabolic process"/>
    <property type="evidence" value="ECO:0007669"/>
    <property type="project" value="UniProtKB-UniRule"/>
</dbReference>
<dbReference type="SMART" id="SM00891">
    <property type="entry name" value="ERCC4"/>
    <property type="match status" value="1"/>
</dbReference>
<dbReference type="InterPro" id="IPR033309">
    <property type="entry name" value="Mus81"/>
</dbReference>
<protein>
    <recommendedName>
        <fullName evidence="13">Crossover junction endonuclease MUS81</fullName>
        <ecNumber evidence="13">3.1.22.-</ecNumber>
    </recommendedName>
</protein>
<dbReference type="FunFam" id="1.10.10.10:FF:000307">
    <property type="entry name" value="Crossover junction endonuclease MUS81"/>
    <property type="match status" value="1"/>
</dbReference>
<dbReference type="SUPFAM" id="SSF52980">
    <property type="entry name" value="Restriction endonuclease-like"/>
    <property type="match status" value="1"/>
</dbReference>
<dbReference type="GO" id="GO:0003677">
    <property type="term" value="F:DNA binding"/>
    <property type="evidence" value="ECO:0007669"/>
    <property type="project" value="UniProtKB-UniRule"/>
</dbReference>
<evidence type="ECO:0000256" key="6">
    <source>
        <dbReference type="ARBA" id="ARBA00022759"/>
    </source>
</evidence>
<dbReference type="Pfam" id="PF14716">
    <property type="entry name" value="HHH_8"/>
    <property type="match status" value="1"/>
</dbReference>
<evidence type="ECO:0000256" key="8">
    <source>
        <dbReference type="ARBA" id="ARBA00022801"/>
    </source>
</evidence>
<comment type="similarity">
    <text evidence="3 13">Belongs to the XPF family.</text>
</comment>